<dbReference type="RefSeq" id="WP_109430180.1">
    <property type="nucleotide sequence ID" value="NZ_MPDK01000006.1"/>
</dbReference>
<protein>
    <recommendedName>
        <fullName evidence="3">GrpB family protein</fullName>
    </recommendedName>
</protein>
<keyword evidence="2" id="KW-1185">Reference proteome</keyword>
<dbReference type="EMBL" id="MPDK01000006">
    <property type="protein sequence ID" value="PWI58128.1"/>
    <property type="molecule type" value="Genomic_DNA"/>
</dbReference>
<organism evidence="1 2">
    <name type="scientific">Sulfoacidibacillus thermotolerans</name>
    <name type="common">Acidibacillus sulfuroxidans</name>
    <dbReference type="NCBI Taxonomy" id="1765684"/>
    <lineage>
        <taxon>Bacteria</taxon>
        <taxon>Bacillati</taxon>
        <taxon>Bacillota</taxon>
        <taxon>Bacilli</taxon>
        <taxon>Bacillales</taxon>
        <taxon>Alicyclobacillaceae</taxon>
        <taxon>Sulfoacidibacillus</taxon>
    </lineage>
</organism>
<dbReference type="AlphaFoldDB" id="A0A2U3DA20"/>
<dbReference type="SUPFAM" id="SSF81301">
    <property type="entry name" value="Nucleotidyltransferase"/>
    <property type="match status" value="1"/>
</dbReference>
<reference evidence="1 2" key="1">
    <citation type="submission" date="2016-11" db="EMBL/GenBank/DDBJ databases">
        <title>Comparative genomics of Acidibacillus ferroxidans species.</title>
        <authorList>
            <person name="Oliveira G."/>
            <person name="Nunes G."/>
            <person name="Oliveira R."/>
            <person name="Araujo F."/>
            <person name="Salim A."/>
            <person name="Scholte L."/>
            <person name="Morais D."/>
            <person name="Nancucheo I."/>
            <person name="Johnson D.B."/>
            <person name="Grail B."/>
            <person name="Bittencourt J."/>
            <person name="Valadares R."/>
        </authorList>
    </citation>
    <scope>NUCLEOTIDE SEQUENCE [LARGE SCALE GENOMIC DNA]</scope>
    <source>
        <strain evidence="1 2">Y002</strain>
    </source>
</reference>
<dbReference type="PANTHER" id="PTHR34822:SF1">
    <property type="entry name" value="GRPB FAMILY PROTEIN"/>
    <property type="match status" value="1"/>
</dbReference>
<dbReference type="InterPro" id="IPR007344">
    <property type="entry name" value="GrpB/CoaE"/>
</dbReference>
<sequence length="174" mass="20593">MRRVEVTPYNEHWASMYEAEAAKMRCVFGEQLIAIHHIGYTAVPGLHAKPIIDIMPVVRDISKVDEYNQLMRDIGYEPRGENGISGRRYFQKGGDNRTHHVHVFRVENLHIRRHLAFRDYLRAHLNEAREYADLKRKLAQEFQYDIESYIQGKESLVKDIEQRALEWHLANHEN</sequence>
<name>A0A2U3DA20_SULT2</name>
<evidence type="ECO:0000313" key="1">
    <source>
        <dbReference type="EMBL" id="PWI58128.1"/>
    </source>
</evidence>
<evidence type="ECO:0000313" key="2">
    <source>
        <dbReference type="Proteomes" id="UP000245380"/>
    </source>
</evidence>
<gene>
    <name evidence="1" type="ORF">BM613_05575</name>
</gene>
<accession>A0A2U3DA20</accession>
<evidence type="ECO:0008006" key="3">
    <source>
        <dbReference type="Google" id="ProtNLM"/>
    </source>
</evidence>
<proteinExistence type="predicted"/>
<dbReference type="OrthoDB" id="9799092at2"/>
<dbReference type="Proteomes" id="UP000245380">
    <property type="component" value="Unassembled WGS sequence"/>
</dbReference>
<dbReference type="InterPro" id="IPR043519">
    <property type="entry name" value="NT_sf"/>
</dbReference>
<comment type="caution">
    <text evidence="1">The sequence shown here is derived from an EMBL/GenBank/DDBJ whole genome shotgun (WGS) entry which is preliminary data.</text>
</comment>
<dbReference type="PANTHER" id="PTHR34822">
    <property type="entry name" value="GRPB DOMAIN PROTEIN (AFU_ORTHOLOGUE AFUA_1G01530)"/>
    <property type="match status" value="1"/>
</dbReference>
<dbReference type="Pfam" id="PF04229">
    <property type="entry name" value="GrpB"/>
    <property type="match status" value="1"/>
</dbReference>
<dbReference type="Gene3D" id="3.30.460.10">
    <property type="entry name" value="Beta Polymerase, domain 2"/>
    <property type="match status" value="1"/>
</dbReference>